<evidence type="ECO:0000259" key="2">
    <source>
        <dbReference type="Pfam" id="PF00485"/>
    </source>
</evidence>
<name>A0AAP0IRV7_9MAGN</name>
<dbReference type="Proteomes" id="UP001419268">
    <property type="component" value="Unassembled WGS sequence"/>
</dbReference>
<accession>A0AAP0IRV7</accession>
<proteinExistence type="predicted"/>
<keyword evidence="1" id="KW-0472">Membrane</keyword>
<sequence length="75" mass="8678">MERLKLGEAVDIPNYDFKSHTKEPGRKVNPSDVIILEGLLVLHEPRVRNLMNMKIFVDTGSSLNFLAYVIWYMIT</sequence>
<protein>
    <recommendedName>
        <fullName evidence="2">Phosphoribulokinase/uridine kinase domain-containing protein</fullName>
    </recommendedName>
</protein>
<feature type="domain" description="Phosphoribulokinase/uridine kinase" evidence="2">
    <location>
        <begin position="2"/>
        <end position="65"/>
    </location>
</feature>
<dbReference type="InterPro" id="IPR006083">
    <property type="entry name" value="PRK/URK"/>
</dbReference>
<keyword evidence="4" id="KW-1185">Reference proteome</keyword>
<dbReference type="GO" id="GO:0005524">
    <property type="term" value="F:ATP binding"/>
    <property type="evidence" value="ECO:0007669"/>
    <property type="project" value="InterPro"/>
</dbReference>
<dbReference type="SUPFAM" id="SSF52540">
    <property type="entry name" value="P-loop containing nucleoside triphosphate hydrolases"/>
    <property type="match status" value="1"/>
</dbReference>
<dbReference type="InterPro" id="IPR027417">
    <property type="entry name" value="P-loop_NTPase"/>
</dbReference>
<gene>
    <name evidence="3" type="ORF">Scep_017961</name>
</gene>
<dbReference type="Pfam" id="PF00485">
    <property type="entry name" value="PRK"/>
    <property type="match status" value="1"/>
</dbReference>
<keyword evidence="1" id="KW-1133">Transmembrane helix</keyword>
<comment type="caution">
    <text evidence="3">The sequence shown here is derived from an EMBL/GenBank/DDBJ whole genome shotgun (WGS) entry which is preliminary data.</text>
</comment>
<reference evidence="3 4" key="1">
    <citation type="submission" date="2024-01" db="EMBL/GenBank/DDBJ databases">
        <title>Genome assemblies of Stephania.</title>
        <authorList>
            <person name="Yang L."/>
        </authorList>
    </citation>
    <scope>NUCLEOTIDE SEQUENCE [LARGE SCALE GENOMIC DNA]</scope>
    <source>
        <strain evidence="3">JXDWG</strain>
        <tissue evidence="3">Leaf</tissue>
    </source>
</reference>
<dbReference type="Gene3D" id="3.40.50.300">
    <property type="entry name" value="P-loop containing nucleotide triphosphate hydrolases"/>
    <property type="match status" value="1"/>
</dbReference>
<dbReference type="PANTHER" id="PTHR10285">
    <property type="entry name" value="URIDINE KINASE"/>
    <property type="match status" value="1"/>
</dbReference>
<evidence type="ECO:0000313" key="3">
    <source>
        <dbReference type="EMBL" id="KAK9119868.1"/>
    </source>
</evidence>
<dbReference type="EMBL" id="JBBNAG010000007">
    <property type="protein sequence ID" value="KAK9119868.1"/>
    <property type="molecule type" value="Genomic_DNA"/>
</dbReference>
<evidence type="ECO:0000256" key="1">
    <source>
        <dbReference type="SAM" id="Phobius"/>
    </source>
</evidence>
<evidence type="ECO:0000313" key="4">
    <source>
        <dbReference type="Proteomes" id="UP001419268"/>
    </source>
</evidence>
<keyword evidence="1" id="KW-0812">Transmembrane</keyword>
<organism evidence="3 4">
    <name type="scientific">Stephania cephalantha</name>
    <dbReference type="NCBI Taxonomy" id="152367"/>
    <lineage>
        <taxon>Eukaryota</taxon>
        <taxon>Viridiplantae</taxon>
        <taxon>Streptophyta</taxon>
        <taxon>Embryophyta</taxon>
        <taxon>Tracheophyta</taxon>
        <taxon>Spermatophyta</taxon>
        <taxon>Magnoliopsida</taxon>
        <taxon>Ranunculales</taxon>
        <taxon>Menispermaceae</taxon>
        <taxon>Menispermoideae</taxon>
        <taxon>Cissampelideae</taxon>
        <taxon>Stephania</taxon>
    </lineage>
</organism>
<dbReference type="GO" id="GO:0016301">
    <property type="term" value="F:kinase activity"/>
    <property type="evidence" value="ECO:0007669"/>
    <property type="project" value="InterPro"/>
</dbReference>
<feature type="transmembrane region" description="Helical" evidence="1">
    <location>
        <begin position="55"/>
        <end position="74"/>
    </location>
</feature>
<dbReference type="AlphaFoldDB" id="A0AAP0IRV7"/>